<dbReference type="OrthoDB" id="5430236at2"/>
<evidence type="ECO:0000313" key="1">
    <source>
        <dbReference type="EMBL" id="TCO76145.1"/>
    </source>
</evidence>
<organism evidence="1 2">
    <name type="scientific">Chromatocurvus halotolerans</name>
    <dbReference type="NCBI Taxonomy" id="1132028"/>
    <lineage>
        <taxon>Bacteria</taxon>
        <taxon>Pseudomonadati</taxon>
        <taxon>Pseudomonadota</taxon>
        <taxon>Gammaproteobacteria</taxon>
        <taxon>Cellvibrionales</taxon>
        <taxon>Halieaceae</taxon>
        <taxon>Chromatocurvus</taxon>
    </lineage>
</organism>
<dbReference type="SUPFAM" id="SSF53300">
    <property type="entry name" value="vWA-like"/>
    <property type="match status" value="1"/>
</dbReference>
<dbReference type="AlphaFoldDB" id="A0A4R2LA62"/>
<evidence type="ECO:0008006" key="3">
    <source>
        <dbReference type="Google" id="ProtNLM"/>
    </source>
</evidence>
<keyword evidence="2" id="KW-1185">Reference proteome</keyword>
<reference evidence="1 2" key="1">
    <citation type="submission" date="2019-03" db="EMBL/GenBank/DDBJ databases">
        <title>Genomic Encyclopedia of Type Strains, Phase IV (KMG-IV): sequencing the most valuable type-strain genomes for metagenomic binning, comparative biology and taxonomic classification.</title>
        <authorList>
            <person name="Goeker M."/>
        </authorList>
    </citation>
    <scope>NUCLEOTIDE SEQUENCE [LARGE SCALE GENOMIC DNA]</scope>
    <source>
        <strain evidence="1 2">DSM 23344</strain>
    </source>
</reference>
<sequence>MARPPSKHSQAGEVARFLQKQRAIRQFVDRSPRLMFAVDATASRQPTWDMACHLQSEMFSATAPIAALSVQLCFYRGFRDFQASGWVNSTATLQALMSRVRCEAGQTQLQRVLRHGLDEHARVPVRALIFIGDAIEETPGSLLDLAGQCGLRKLPLFLFQEGADASVRQTLQQMASLSGGAHCSFDQNSAGTLQELLGAVARYAAGGRHALQDDRSRGARLLLSQMKD</sequence>
<dbReference type="InterPro" id="IPR036465">
    <property type="entry name" value="vWFA_dom_sf"/>
</dbReference>
<comment type="caution">
    <text evidence="1">The sequence shown here is derived from an EMBL/GenBank/DDBJ whole genome shotgun (WGS) entry which is preliminary data.</text>
</comment>
<gene>
    <name evidence="1" type="ORF">EV688_105105</name>
</gene>
<dbReference type="EMBL" id="SLWX01000005">
    <property type="protein sequence ID" value="TCO76145.1"/>
    <property type="molecule type" value="Genomic_DNA"/>
</dbReference>
<dbReference type="RefSeq" id="WP_117315543.1">
    <property type="nucleotide sequence ID" value="NZ_QQSW01000003.1"/>
</dbReference>
<evidence type="ECO:0000313" key="2">
    <source>
        <dbReference type="Proteomes" id="UP000294980"/>
    </source>
</evidence>
<accession>A0A4R2LA62</accession>
<protein>
    <recommendedName>
        <fullName evidence="3">VWA domain-containing protein</fullName>
    </recommendedName>
</protein>
<name>A0A4R2LA62_9GAMM</name>
<proteinExistence type="predicted"/>
<dbReference type="Proteomes" id="UP000294980">
    <property type="component" value="Unassembled WGS sequence"/>
</dbReference>